<dbReference type="FunFam" id="2.60.260.20:FF:000005">
    <property type="entry name" value="Chaperone protein dnaJ 1, mitochondrial"/>
    <property type="match status" value="1"/>
</dbReference>
<evidence type="ECO:0000256" key="2">
    <source>
        <dbReference type="ARBA" id="ARBA00022723"/>
    </source>
</evidence>
<dbReference type="PROSITE" id="PS50076">
    <property type="entry name" value="DNAJ_2"/>
    <property type="match status" value="1"/>
</dbReference>
<dbReference type="PROSITE" id="PS00636">
    <property type="entry name" value="DNAJ_1"/>
    <property type="match status" value="1"/>
</dbReference>
<reference evidence="11" key="1">
    <citation type="submission" date="2020-05" db="EMBL/GenBank/DDBJ databases">
        <authorList>
            <person name="Chiriac C."/>
            <person name="Salcher M."/>
            <person name="Ghai R."/>
            <person name="Kavagutti S V."/>
        </authorList>
    </citation>
    <scope>NUCLEOTIDE SEQUENCE</scope>
</reference>
<dbReference type="InterPro" id="IPR002939">
    <property type="entry name" value="DnaJ_C"/>
</dbReference>
<dbReference type="EMBL" id="CAFBOR010000255">
    <property type="protein sequence ID" value="CAB5000373.1"/>
    <property type="molecule type" value="Genomic_DNA"/>
</dbReference>
<dbReference type="PANTHER" id="PTHR43096">
    <property type="entry name" value="DNAJ HOMOLOG 1, MITOCHONDRIAL-RELATED"/>
    <property type="match status" value="1"/>
</dbReference>
<dbReference type="GO" id="GO:0042026">
    <property type="term" value="P:protein refolding"/>
    <property type="evidence" value="ECO:0007669"/>
    <property type="project" value="TreeGrafter"/>
</dbReference>
<dbReference type="CDD" id="cd06257">
    <property type="entry name" value="DnaJ"/>
    <property type="match status" value="1"/>
</dbReference>
<feature type="domain" description="CR-type" evidence="10">
    <location>
        <begin position="158"/>
        <end position="236"/>
    </location>
</feature>
<dbReference type="GO" id="GO:0005524">
    <property type="term" value="F:ATP binding"/>
    <property type="evidence" value="ECO:0007669"/>
    <property type="project" value="InterPro"/>
</dbReference>
<dbReference type="GO" id="GO:0031072">
    <property type="term" value="F:heat shock protein binding"/>
    <property type="evidence" value="ECO:0007669"/>
    <property type="project" value="InterPro"/>
</dbReference>
<feature type="domain" description="J" evidence="9">
    <location>
        <begin position="11"/>
        <end position="76"/>
    </location>
</feature>
<dbReference type="NCBIfam" id="NF008035">
    <property type="entry name" value="PRK10767.1"/>
    <property type="match status" value="1"/>
</dbReference>
<dbReference type="PANTHER" id="PTHR43096:SF54">
    <property type="entry name" value="CHAPERONE PROTEIN DNAJ 1"/>
    <property type="match status" value="1"/>
</dbReference>
<dbReference type="GO" id="GO:0005737">
    <property type="term" value="C:cytoplasm"/>
    <property type="evidence" value="ECO:0007669"/>
    <property type="project" value="TreeGrafter"/>
</dbReference>
<keyword evidence="4" id="KW-0863">Zinc-finger</keyword>
<dbReference type="InterPro" id="IPR012724">
    <property type="entry name" value="DnaJ"/>
</dbReference>
<evidence type="ECO:0000256" key="1">
    <source>
        <dbReference type="ARBA" id="ARBA00022490"/>
    </source>
</evidence>
<protein>
    <submittedName>
        <fullName evidence="11">Unannotated protein</fullName>
    </submittedName>
</protein>
<evidence type="ECO:0000259" key="10">
    <source>
        <dbReference type="PROSITE" id="PS51188"/>
    </source>
</evidence>
<dbReference type="GO" id="GO:0051082">
    <property type="term" value="F:unfolded protein binding"/>
    <property type="evidence" value="ECO:0007669"/>
    <property type="project" value="InterPro"/>
</dbReference>
<dbReference type="NCBIfam" id="TIGR02349">
    <property type="entry name" value="DnaJ_bact"/>
    <property type="match status" value="1"/>
</dbReference>
<keyword evidence="7" id="KW-0143">Chaperone</keyword>
<evidence type="ECO:0000256" key="3">
    <source>
        <dbReference type="ARBA" id="ARBA00022737"/>
    </source>
</evidence>
<dbReference type="SUPFAM" id="SSF49493">
    <property type="entry name" value="HSP40/DnaJ peptide-binding domain"/>
    <property type="match status" value="2"/>
</dbReference>
<dbReference type="SMART" id="SM00271">
    <property type="entry name" value="DnaJ"/>
    <property type="match status" value="1"/>
</dbReference>
<name>A0A6J7PAZ0_9ZZZZ</name>
<dbReference type="SUPFAM" id="SSF57938">
    <property type="entry name" value="DnaJ/Hsp40 cysteine-rich domain"/>
    <property type="match status" value="1"/>
</dbReference>
<dbReference type="Pfam" id="PF00684">
    <property type="entry name" value="DnaJ_CXXCXGXG"/>
    <property type="match status" value="1"/>
</dbReference>
<dbReference type="GO" id="GO:0008270">
    <property type="term" value="F:zinc ion binding"/>
    <property type="evidence" value="ECO:0007669"/>
    <property type="project" value="UniProtKB-KW"/>
</dbReference>
<dbReference type="Gene3D" id="1.10.287.110">
    <property type="entry name" value="DnaJ domain"/>
    <property type="match status" value="1"/>
</dbReference>
<evidence type="ECO:0000313" key="11">
    <source>
        <dbReference type="EMBL" id="CAB5000373.1"/>
    </source>
</evidence>
<dbReference type="InterPro" id="IPR001623">
    <property type="entry name" value="DnaJ_domain"/>
</dbReference>
<dbReference type="Pfam" id="PF00226">
    <property type="entry name" value="DnaJ"/>
    <property type="match status" value="1"/>
</dbReference>
<keyword evidence="5" id="KW-0862">Zinc</keyword>
<dbReference type="PRINTS" id="PR00625">
    <property type="entry name" value="JDOMAIN"/>
</dbReference>
<dbReference type="HAMAP" id="MF_01152">
    <property type="entry name" value="DnaJ"/>
    <property type="match status" value="1"/>
</dbReference>
<evidence type="ECO:0000256" key="7">
    <source>
        <dbReference type="ARBA" id="ARBA00023186"/>
    </source>
</evidence>
<dbReference type="InterPro" id="IPR018253">
    <property type="entry name" value="DnaJ_domain_CS"/>
</dbReference>
<evidence type="ECO:0000256" key="6">
    <source>
        <dbReference type="ARBA" id="ARBA00023016"/>
    </source>
</evidence>
<dbReference type="InterPro" id="IPR036410">
    <property type="entry name" value="HSP_DnaJ_Cys-rich_dom_sf"/>
</dbReference>
<gene>
    <name evidence="11" type="ORF">UFOPK3974_01472</name>
</gene>
<proteinExistence type="inferred from homology"/>
<dbReference type="SUPFAM" id="SSF46565">
    <property type="entry name" value="Chaperone J-domain"/>
    <property type="match status" value="1"/>
</dbReference>
<dbReference type="CDD" id="cd10747">
    <property type="entry name" value="DnaJ_C"/>
    <property type="match status" value="1"/>
</dbReference>
<dbReference type="Pfam" id="PF01556">
    <property type="entry name" value="DnaJ_C"/>
    <property type="match status" value="1"/>
</dbReference>
<evidence type="ECO:0000256" key="8">
    <source>
        <dbReference type="SAM" id="MobiDB-lite"/>
    </source>
</evidence>
<feature type="region of interest" description="Disordered" evidence="8">
    <location>
        <begin position="121"/>
        <end position="141"/>
    </location>
</feature>
<dbReference type="GO" id="GO:0009408">
    <property type="term" value="P:response to heat"/>
    <property type="evidence" value="ECO:0007669"/>
    <property type="project" value="InterPro"/>
</dbReference>
<dbReference type="PROSITE" id="PS51188">
    <property type="entry name" value="ZF_CR"/>
    <property type="match status" value="1"/>
</dbReference>
<dbReference type="CDD" id="cd10719">
    <property type="entry name" value="DnaJ_zf"/>
    <property type="match status" value="1"/>
</dbReference>
<keyword evidence="2" id="KW-0479">Metal-binding</keyword>
<dbReference type="FunFam" id="2.10.230.10:FF:000002">
    <property type="entry name" value="Molecular chaperone DnaJ"/>
    <property type="match status" value="1"/>
</dbReference>
<keyword evidence="1" id="KW-0963">Cytoplasm</keyword>
<dbReference type="AlphaFoldDB" id="A0A6J7PAZ0"/>
<keyword evidence="3" id="KW-0677">Repeat</keyword>
<organism evidence="11">
    <name type="scientific">freshwater metagenome</name>
    <dbReference type="NCBI Taxonomy" id="449393"/>
    <lineage>
        <taxon>unclassified sequences</taxon>
        <taxon>metagenomes</taxon>
        <taxon>ecological metagenomes</taxon>
    </lineage>
</organism>
<sequence>MAAQREWFEKDYYAVLGVPKGSTEKEITRAYRQLAKKFHPDANPGDAPAEERFKEISAAYDVLGDSAKRVEYDEVREQAASGGFRGGQGFPGQGFGNSGFGNGGFEGGDISDLIGGLFGNGGAPGGGRGRSRRGRSAAERGSDLETTLHVDFLDAINGVTAPVRFSSDAQCAQCKGSGAEPGTVVNVCNTCGGGGQVAVNQGPFSFSQVCPDCAGSGRRIATPCTACRGRGIEMRSREVKVKIPAGVSDGQRIRVKSRGAAGANGGEPGDLYVVVNVAAHEIFGRSGRNLTLRVPITITEAVLGAAVRVPTLDEPVTVKVKPGTTSGTTLKVSGRGIPSANAKSGPGDLHVTFEIVVPKSLNKEQRSAFEALAALEDTDTRERLGL</sequence>
<dbReference type="InterPro" id="IPR008971">
    <property type="entry name" value="HSP40/DnaJ_pept-bd"/>
</dbReference>
<evidence type="ECO:0000256" key="5">
    <source>
        <dbReference type="ARBA" id="ARBA00022833"/>
    </source>
</evidence>
<accession>A0A6J7PAZ0</accession>
<evidence type="ECO:0000256" key="4">
    <source>
        <dbReference type="ARBA" id="ARBA00022771"/>
    </source>
</evidence>
<keyword evidence="6" id="KW-0346">Stress response</keyword>
<dbReference type="InterPro" id="IPR036869">
    <property type="entry name" value="J_dom_sf"/>
</dbReference>
<dbReference type="Gene3D" id="2.10.230.10">
    <property type="entry name" value="Heat shock protein DnaJ, cysteine-rich domain"/>
    <property type="match status" value="1"/>
</dbReference>
<dbReference type="Gene3D" id="2.60.260.20">
    <property type="entry name" value="Urease metallochaperone UreE, N-terminal domain"/>
    <property type="match status" value="2"/>
</dbReference>
<dbReference type="InterPro" id="IPR001305">
    <property type="entry name" value="HSP_DnaJ_Cys-rich_dom"/>
</dbReference>
<evidence type="ECO:0000259" key="9">
    <source>
        <dbReference type="PROSITE" id="PS50076"/>
    </source>
</evidence>